<feature type="compositionally biased region" description="Acidic residues" evidence="1">
    <location>
        <begin position="119"/>
        <end position="129"/>
    </location>
</feature>
<dbReference type="AlphaFoldDB" id="A0A2S4UN47"/>
<feature type="compositionally biased region" description="Polar residues" evidence="1">
    <location>
        <begin position="292"/>
        <end position="301"/>
    </location>
</feature>
<gene>
    <name evidence="3" type="ORF">PSHT_13915</name>
</gene>
<feature type="compositionally biased region" description="Basic and acidic residues" evidence="1">
    <location>
        <begin position="106"/>
        <end position="118"/>
    </location>
</feature>
<dbReference type="PANTHER" id="PTHR47072">
    <property type="match status" value="1"/>
</dbReference>
<feature type="domain" description="Myb/SANT-like" evidence="2">
    <location>
        <begin position="144"/>
        <end position="238"/>
    </location>
</feature>
<dbReference type="OrthoDB" id="76215at2759"/>
<feature type="compositionally biased region" description="Acidic residues" evidence="1">
    <location>
        <begin position="60"/>
        <end position="75"/>
    </location>
</feature>
<comment type="caution">
    <text evidence="3">The sequence shown here is derived from an EMBL/GenBank/DDBJ whole genome shotgun (WGS) entry which is preliminary data.</text>
</comment>
<evidence type="ECO:0000313" key="3">
    <source>
        <dbReference type="EMBL" id="POV98690.1"/>
    </source>
</evidence>
<dbReference type="VEuPathDB" id="FungiDB:PSHT_13915"/>
<feature type="region of interest" description="Disordered" evidence="1">
    <location>
        <begin position="1"/>
        <end position="146"/>
    </location>
</feature>
<accession>A0A2S4UN47</accession>
<dbReference type="Proteomes" id="UP000238274">
    <property type="component" value="Unassembled WGS sequence"/>
</dbReference>
<reference evidence="4" key="2">
    <citation type="journal article" date="2018" name="BMC Genomics">
        <title>Genomic insights into host adaptation between the wheat stripe rust pathogen (Puccinia striiformis f. sp. tritici) and the barley stripe rust pathogen (Puccinia striiformis f. sp. hordei).</title>
        <authorList>
            <person name="Xia C."/>
            <person name="Wang M."/>
            <person name="Yin C."/>
            <person name="Cornejo O.E."/>
            <person name="Hulbert S.H."/>
            <person name="Chen X."/>
        </authorList>
    </citation>
    <scope>NUCLEOTIDE SEQUENCE [LARGE SCALE GENOMIC DNA]</scope>
    <source>
        <strain evidence="4">93TX-2</strain>
    </source>
</reference>
<organism evidence="3 4">
    <name type="scientific">Puccinia striiformis</name>
    <dbReference type="NCBI Taxonomy" id="27350"/>
    <lineage>
        <taxon>Eukaryota</taxon>
        <taxon>Fungi</taxon>
        <taxon>Dikarya</taxon>
        <taxon>Basidiomycota</taxon>
        <taxon>Pucciniomycotina</taxon>
        <taxon>Pucciniomycetes</taxon>
        <taxon>Pucciniales</taxon>
        <taxon>Pucciniaceae</taxon>
        <taxon>Puccinia</taxon>
    </lineage>
</organism>
<protein>
    <recommendedName>
        <fullName evidence="2">Myb/SANT-like domain-containing protein</fullName>
    </recommendedName>
</protein>
<evidence type="ECO:0000256" key="1">
    <source>
        <dbReference type="SAM" id="MobiDB-lite"/>
    </source>
</evidence>
<name>A0A2S4UN47_9BASI</name>
<proteinExistence type="predicted"/>
<keyword evidence="4" id="KW-1185">Reference proteome</keyword>
<dbReference type="PANTHER" id="PTHR47072:SF4">
    <property type="entry name" value="MYB_SANT-LIKE DOMAIN-CONTAINING PROTEIN"/>
    <property type="match status" value="1"/>
</dbReference>
<dbReference type="InterPro" id="IPR024752">
    <property type="entry name" value="Myb/SANT-like_dom"/>
</dbReference>
<reference evidence="4" key="3">
    <citation type="journal article" date="2018" name="Mol. Plant Microbe Interact.">
        <title>Genome sequence resources for the wheat stripe rust pathogen (Puccinia striiformis f. sp. tritici) and the barley stripe rust pathogen (Puccinia striiformis f. sp. hordei).</title>
        <authorList>
            <person name="Xia C."/>
            <person name="Wang M."/>
            <person name="Yin C."/>
            <person name="Cornejo O.E."/>
            <person name="Hulbert S.H."/>
            <person name="Chen X."/>
        </authorList>
    </citation>
    <scope>NUCLEOTIDE SEQUENCE [LARGE SCALE GENOMIC DNA]</scope>
    <source>
        <strain evidence="4">93TX-2</strain>
    </source>
</reference>
<sequence>MPAKTSQPDPTQIKKKSTQPRPIKKGIVTPRAVLKKPTPAKKQTPTPTPKKFVVPKNESDEVEDEDDGVDEENEEDSKGSQDDEEEVSELKEVKKKKTTKQSSATKKKDVCTMKKSKDEEECADDESDSKDDKKKKKKKKPNHNWTEEQRNSLLNFILDQIALGKGTDSGNLKAEGWTAVRKDMFKRFNINFDDDQVKNQKGAVRKLYIDMEFLLKLSGFGWCAATKMVTADEDTWDELIDAHPERIFATIRKGNNSWYELAQDLFEPSCATGATALLPGQAPPKSEHEDTINVSSDVSGLSTDSVKRRKGIAKTIDVDSSGDDKVEDVKRAARDPPKKQIRENKYNILKNGVASIVDILRGTPSQANIKPDTKPIVPPETKPEPTLTTRQEAIKLMASMYFGKVATIDYI</sequence>
<feature type="region of interest" description="Disordered" evidence="1">
    <location>
        <begin position="367"/>
        <end position="386"/>
    </location>
</feature>
<dbReference type="EMBL" id="PKSM01000292">
    <property type="protein sequence ID" value="POV98690.1"/>
    <property type="molecule type" value="Genomic_DNA"/>
</dbReference>
<evidence type="ECO:0000313" key="4">
    <source>
        <dbReference type="Proteomes" id="UP000238274"/>
    </source>
</evidence>
<dbReference type="VEuPathDB" id="FungiDB:PSTT_14790"/>
<feature type="compositionally biased region" description="Basic residues" evidence="1">
    <location>
        <begin position="13"/>
        <end position="24"/>
    </location>
</feature>
<feature type="region of interest" description="Disordered" evidence="1">
    <location>
        <begin position="279"/>
        <end position="301"/>
    </location>
</feature>
<reference evidence="3 4" key="1">
    <citation type="submission" date="2017-12" db="EMBL/GenBank/DDBJ databases">
        <title>Gene loss provides genomic basis for host adaptation in cereal stripe rust fungi.</title>
        <authorList>
            <person name="Xia C."/>
        </authorList>
    </citation>
    <scope>NUCLEOTIDE SEQUENCE [LARGE SCALE GENOMIC DNA]</scope>
    <source>
        <strain evidence="3 4">93TX-2</strain>
    </source>
</reference>
<feature type="compositionally biased region" description="Low complexity" evidence="1">
    <location>
        <begin position="35"/>
        <end position="56"/>
    </location>
</feature>
<dbReference type="Pfam" id="PF12776">
    <property type="entry name" value="Myb_DNA-bind_3"/>
    <property type="match status" value="1"/>
</dbReference>
<feature type="compositionally biased region" description="Basic residues" evidence="1">
    <location>
        <begin position="133"/>
        <end position="142"/>
    </location>
</feature>
<feature type="compositionally biased region" description="Polar residues" evidence="1">
    <location>
        <begin position="1"/>
        <end position="10"/>
    </location>
</feature>
<evidence type="ECO:0000259" key="2">
    <source>
        <dbReference type="Pfam" id="PF12776"/>
    </source>
</evidence>